<accession>A0A1I5PVW5</accession>
<dbReference type="AlphaFoldDB" id="A0A1I5PVW5"/>
<dbReference type="SUPFAM" id="SSF52540">
    <property type="entry name" value="P-loop containing nucleoside triphosphate hydrolases"/>
    <property type="match status" value="1"/>
</dbReference>
<organism evidence="2 3">
    <name type="scientific">Butyrivibrio proteoclasticus</name>
    <dbReference type="NCBI Taxonomy" id="43305"/>
    <lineage>
        <taxon>Bacteria</taxon>
        <taxon>Bacillati</taxon>
        <taxon>Bacillota</taxon>
        <taxon>Clostridia</taxon>
        <taxon>Lachnospirales</taxon>
        <taxon>Lachnospiraceae</taxon>
        <taxon>Butyrivibrio</taxon>
    </lineage>
</organism>
<dbReference type="PANTHER" id="PTHR43581:SF2">
    <property type="entry name" value="EXCINUCLEASE ATPASE SUBUNIT"/>
    <property type="match status" value="1"/>
</dbReference>
<proteinExistence type="predicted"/>
<reference evidence="3" key="1">
    <citation type="submission" date="2016-10" db="EMBL/GenBank/DDBJ databases">
        <authorList>
            <person name="Varghese N."/>
            <person name="Submissions S."/>
        </authorList>
    </citation>
    <scope>NUCLEOTIDE SEQUENCE [LARGE SCALE GENOMIC DNA]</scope>
    <source>
        <strain evidence="3">P18</strain>
    </source>
</reference>
<dbReference type="Proteomes" id="UP000182624">
    <property type="component" value="Unassembled WGS sequence"/>
</dbReference>
<gene>
    <name evidence="2" type="ORF">SAMN04487928_101173</name>
</gene>
<dbReference type="Pfam" id="PF13175">
    <property type="entry name" value="AAA_15"/>
    <property type="match status" value="1"/>
</dbReference>
<feature type="domain" description="Endonuclease GajA/Old nuclease/RecF-like AAA" evidence="1">
    <location>
        <begin position="2"/>
        <end position="374"/>
    </location>
</feature>
<evidence type="ECO:0000313" key="3">
    <source>
        <dbReference type="Proteomes" id="UP000182624"/>
    </source>
</evidence>
<dbReference type="OrthoDB" id="9801813at2"/>
<dbReference type="InterPro" id="IPR027417">
    <property type="entry name" value="P-loop_NTPase"/>
</dbReference>
<dbReference type="PANTHER" id="PTHR43581">
    <property type="entry name" value="ATP/GTP PHOSPHATASE"/>
    <property type="match status" value="1"/>
</dbReference>
<keyword evidence="3" id="KW-1185">Reference proteome</keyword>
<dbReference type="InterPro" id="IPR051396">
    <property type="entry name" value="Bact_Antivir_Def_Nuclease"/>
</dbReference>
<protein>
    <submittedName>
        <fullName evidence="2">AAA domain-containing protein, putative AbiEii toxin, Type IV TA system</fullName>
    </submittedName>
</protein>
<dbReference type="Gene3D" id="3.40.50.300">
    <property type="entry name" value="P-loop containing nucleotide triphosphate hydrolases"/>
    <property type="match status" value="1"/>
</dbReference>
<dbReference type="InterPro" id="IPR041685">
    <property type="entry name" value="AAA_GajA/Old/RecF-like"/>
</dbReference>
<dbReference type="EMBL" id="FOXO01000001">
    <property type="protein sequence ID" value="SFP38248.1"/>
    <property type="molecule type" value="Genomic_DNA"/>
</dbReference>
<sequence>MRLRLTNFAKISDAEINIDGIAIIVGPNNSGKSTVGKAIDAVFASVTDIKGKMRTSKLNMMLNGMAKVLDSTGLEELPFGGFDITGYTYGFLRQLTDKMTKDEIKGVLYQKIDTICNEYFFEMVSESDAYLTKKNQIIDDLANTIKSVMDVSDDVYERRIITNNFDSMFNGNINNIANNQPANLTIYIKDKEIRCEFQNNICNDFKSEVVLKNKAFYIDNPFVIDRLNTEDSNFVGMGGQPSYENRLYSRMLDDAVDDSDKALREILADKKTNDIISVLNKVIPGKILRRQKYEYEVPEKGFLDIRSLSTGLKSFAIIKRLIDTGIMNDKDVVILDEPEIHLHPEWQKVYAELVVLLQKCFDFHIIVTTHSSKFLRSLEFYSRKHAIANRCNYYISNIDPNGDVSFSDTTANLNEIYKHMVKPSMDLDLEEEEWESWSMNG</sequence>
<evidence type="ECO:0000259" key="1">
    <source>
        <dbReference type="Pfam" id="PF13175"/>
    </source>
</evidence>
<name>A0A1I5PVW5_9FIRM</name>
<dbReference type="RefSeq" id="WP_074882959.1">
    <property type="nucleotide sequence ID" value="NZ_FOXO01000001.1"/>
</dbReference>
<evidence type="ECO:0000313" key="2">
    <source>
        <dbReference type="EMBL" id="SFP38248.1"/>
    </source>
</evidence>